<dbReference type="EMBL" id="CAJNOQ010001037">
    <property type="protein sequence ID" value="CAF0862373.1"/>
    <property type="molecule type" value="Genomic_DNA"/>
</dbReference>
<evidence type="ECO:0000256" key="2">
    <source>
        <dbReference type="ARBA" id="ARBA00008661"/>
    </source>
</evidence>
<dbReference type="Proteomes" id="UP000681722">
    <property type="component" value="Unassembled WGS sequence"/>
</dbReference>
<name>A0A813WYA3_9BILA</name>
<dbReference type="OrthoDB" id="9977039at2759"/>
<dbReference type="PANTHER" id="PTHR10811">
    <property type="entry name" value="FRINGE-RELATED"/>
    <property type="match status" value="1"/>
</dbReference>
<keyword evidence="5" id="KW-0812">Transmembrane</keyword>
<evidence type="ECO:0000313" key="12">
    <source>
        <dbReference type="EMBL" id="CAF3650010.1"/>
    </source>
</evidence>
<protein>
    <recommendedName>
        <fullName evidence="10">Fringe-like glycosyltransferase domain-containing protein</fullName>
    </recommendedName>
</protein>
<comment type="caution">
    <text evidence="11">The sequence shown here is derived from an EMBL/GenBank/DDBJ whole genome shotgun (WGS) entry which is preliminary data.</text>
</comment>
<evidence type="ECO:0000256" key="8">
    <source>
        <dbReference type="ARBA" id="ARBA00023136"/>
    </source>
</evidence>
<comment type="subcellular location">
    <subcellularLocation>
        <location evidence="9">Endomembrane system</location>
        <topology evidence="9">Single-pass membrane protein</topology>
    </subcellularLocation>
    <subcellularLocation>
        <location evidence="1">Membrane</location>
        <topology evidence="1">Single-pass type II membrane protein</topology>
    </subcellularLocation>
</comment>
<evidence type="ECO:0000256" key="4">
    <source>
        <dbReference type="ARBA" id="ARBA00022679"/>
    </source>
</evidence>
<dbReference type="Gene3D" id="3.90.550.50">
    <property type="match status" value="1"/>
</dbReference>
<dbReference type="EMBL" id="CAJOBC010001037">
    <property type="protein sequence ID" value="CAF3650010.1"/>
    <property type="molecule type" value="Genomic_DNA"/>
</dbReference>
<evidence type="ECO:0000259" key="10">
    <source>
        <dbReference type="Pfam" id="PF02434"/>
    </source>
</evidence>
<comment type="similarity">
    <text evidence="2">Belongs to the glycosyltransferase 31 family.</text>
</comment>
<evidence type="ECO:0000313" key="11">
    <source>
        <dbReference type="EMBL" id="CAF0862373.1"/>
    </source>
</evidence>
<evidence type="ECO:0000313" key="13">
    <source>
        <dbReference type="Proteomes" id="UP000663829"/>
    </source>
</evidence>
<keyword evidence="7" id="KW-1133">Transmembrane helix</keyword>
<dbReference type="InterPro" id="IPR003378">
    <property type="entry name" value="Fringe-like_glycosylTrfase"/>
</dbReference>
<gene>
    <name evidence="11" type="ORF">GPM918_LOCUS6657</name>
    <name evidence="12" type="ORF">SRO942_LOCUS6657</name>
</gene>
<organism evidence="11 13">
    <name type="scientific">Didymodactylos carnosus</name>
    <dbReference type="NCBI Taxonomy" id="1234261"/>
    <lineage>
        <taxon>Eukaryota</taxon>
        <taxon>Metazoa</taxon>
        <taxon>Spiralia</taxon>
        <taxon>Gnathifera</taxon>
        <taxon>Rotifera</taxon>
        <taxon>Eurotatoria</taxon>
        <taxon>Bdelloidea</taxon>
        <taxon>Philodinida</taxon>
        <taxon>Philodinidae</taxon>
        <taxon>Didymodactylos</taxon>
    </lineage>
</organism>
<dbReference type="GO" id="GO:0016020">
    <property type="term" value="C:membrane"/>
    <property type="evidence" value="ECO:0007669"/>
    <property type="project" value="UniProtKB-SubCell"/>
</dbReference>
<sequence length="304" mass="35709">MQIHPTLLKFRLIPNPNQNWLKAHRYQESDIAFVIYTSSKFYHTRAMALRDTWLSRVTNYYFLSSKPYSNLPVTVIKNAGEDYVSNMKKIFYGLQLIYGQQISKPLNERQKWYYLIGCDTYVNVRHLLKRLESYDYQQIYYIGGHTGHEKCYDTPGGSIIFPSGGGGFLLSFKLLEKLQVNLTDYLENKWPNTNPMSDVALACLIKRIGHNLTQVEGFWSHTPAQMVQFDGFAAVQKVIEPNNWHYVMPADMINLDEFYSFQYVDRLANDQNLEEMVEFIRLFIKKHYEILRKKHKECTLPPVT</sequence>
<evidence type="ECO:0000256" key="3">
    <source>
        <dbReference type="ARBA" id="ARBA00022676"/>
    </source>
</evidence>
<accession>A0A813WYA3</accession>
<keyword evidence="13" id="KW-1185">Reference proteome</keyword>
<proteinExistence type="inferred from homology"/>
<reference evidence="11" key="1">
    <citation type="submission" date="2021-02" db="EMBL/GenBank/DDBJ databases">
        <authorList>
            <person name="Nowell W R."/>
        </authorList>
    </citation>
    <scope>NUCLEOTIDE SEQUENCE</scope>
</reference>
<evidence type="ECO:0000256" key="9">
    <source>
        <dbReference type="ARBA" id="ARBA00037847"/>
    </source>
</evidence>
<dbReference type="GO" id="GO:0016757">
    <property type="term" value="F:glycosyltransferase activity"/>
    <property type="evidence" value="ECO:0007669"/>
    <property type="project" value="UniProtKB-KW"/>
</dbReference>
<keyword evidence="6" id="KW-0735">Signal-anchor</keyword>
<dbReference type="Proteomes" id="UP000663829">
    <property type="component" value="Unassembled WGS sequence"/>
</dbReference>
<feature type="domain" description="Fringe-like glycosyltransferase" evidence="10">
    <location>
        <begin position="26"/>
        <end position="226"/>
    </location>
</feature>
<dbReference type="AlphaFoldDB" id="A0A813WYA3"/>
<dbReference type="Pfam" id="PF02434">
    <property type="entry name" value="Fringe"/>
    <property type="match status" value="1"/>
</dbReference>
<evidence type="ECO:0000256" key="6">
    <source>
        <dbReference type="ARBA" id="ARBA00022968"/>
    </source>
</evidence>
<keyword evidence="8" id="KW-0472">Membrane</keyword>
<dbReference type="GO" id="GO:0012505">
    <property type="term" value="C:endomembrane system"/>
    <property type="evidence" value="ECO:0007669"/>
    <property type="project" value="UniProtKB-SubCell"/>
</dbReference>
<evidence type="ECO:0000256" key="7">
    <source>
        <dbReference type="ARBA" id="ARBA00022989"/>
    </source>
</evidence>
<keyword evidence="3" id="KW-0328">Glycosyltransferase</keyword>
<evidence type="ECO:0000256" key="5">
    <source>
        <dbReference type="ARBA" id="ARBA00022692"/>
    </source>
</evidence>
<keyword evidence="4" id="KW-0808">Transferase</keyword>
<evidence type="ECO:0000256" key="1">
    <source>
        <dbReference type="ARBA" id="ARBA00004606"/>
    </source>
</evidence>